<evidence type="ECO:0000313" key="3">
    <source>
        <dbReference type="EMBL" id="GEC16699.1"/>
    </source>
</evidence>
<dbReference type="RefSeq" id="WP_141384307.1">
    <property type="nucleotide sequence ID" value="NZ_BJNF01000073.1"/>
</dbReference>
<feature type="signal peptide" evidence="2">
    <location>
        <begin position="1"/>
        <end position="20"/>
    </location>
</feature>
<evidence type="ECO:0000256" key="1">
    <source>
        <dbReference type="SAM" id="MobiDB-lite"/>
    </source>
</evidence>
<protein>
    <submittedName>
        <fullName evidence="3">Uncharacterized protein</fullName>
    </submittedName>
</protein>
<dbReference type="AlphaFoldDB" id="A0A4Y3WFX8"/>
<feature type="compositionally biased region" description="Polar residues" evidence="1">
    <location>
        <begin position="40"/>
        <end position="56"/>
    </location>
</feature>
<evidence type="ECO:0000313" key="4">
    <source>
        <dbReference type="Proteomes" id="UP000318825"/>
    </source>
</evidence>
<dbReference type="EMBL" id="BJNF01000073">
    <property type="protein sequence ID" value="GEC16699.1"/>
    <property type="molecule type" value="Genomic_DNA"/>
</dbReference>
<feature type="chain" id="PRO_5021479201" evidence="2">
    <location>
        <begin position="21"/>
        <end position="144"/>
    </location>
</feature>
<organism evidence="3 4">
    <name type="scientific">Nitrobacter winogradskyi</name>
    <name type="common">Nitrobacter agilis</name>
    <dbReference type="NCBI Taxonomy" id="913"/>
    <lineage>
        <taxon>Bacteria</taxon>
        <taxon>Pseudomonadati</taxon>
        <taxon>Pseudomonadota</taxon>
        <taxon>Alphaproteobacteria</taxon>
        <taxon>Hyphomicrobiales</taxon>
        <taxon>Nitrobacteraceae</taxon>
        <taxon>Nitrobacter</taxon>
    </lineage>
</organism>
<feature type="region of interest" description="Disordered" evidence="1">
    <location>
        <begin position="21"/>
        <end position="56"/>
    </location>
</feature>
<accession>A0A4Y3WFX8</accession>
<keyword evidence="2" id="KW-0732">Signal</keyword>
<sequence>MIRRNLVTGVLLIFATAASAQPMTKPDPGATIRSEPPPTSTAQAVGSCNNKGDKPNSNFSCARLKAACEGAGYKYSPSKPDGSSGVCTKSSQAGQNMGLVADIGPQEDAFCNDKALCAKLKTGCNANGGTYKPGTGQSGTCTQN</sequence>
<dbReference type="OrthoDB" id="8264920at2"/>
<comment type="caution">
    <text evidence="3">The sequence shown here is derived from an EMBL/GenBank/DDBJ whole genome shotgun (WGS) entry which is preliminary data.</text>
</comment>
<dbReference type="Proteomes" id="UP000318825">
    <property type="component" value="Unassembled WGS sequence"/>
</dbReference>
<name>A0A4Y3WFX8_NITWI</name>
<proteinExistence type="predicted"/>
<gene>
    <name evidence="3" type="ORF">NWI01_25910</name>
</gene>
<reference evidence="3 4" key="1">
    <citation type="submission" date="2019-06" db="EMBL/GenBank/DDBJ databases">
        <title>Whole genome shotgun sequence of Nitrobacter winogradskyi NBRC 14297.</title>
        <authorList>
            <person name="Hosoyama A."/>
            <person name="Uohara A."/>
            <person name="Ohji S."/>
            <person name="Ichikawa N."/>
        </authorList>
    </citation>
    <scope>NUCLEOTIDE SEQUENCE [LARGE SCALE GENOMIC DNA]</scope>
    <source>
        <strain evidence="3 4">NBRC 14297</strain>
    </source>
</reference>
<evidence type="ECO:0000256" key="2">
    <source>
        <dbReference type="SAM" id="SignalP"/>
    </source>
</evidence>